<sequence length="69" mass="7935">MRNPWMQKNPFLSAWLSAANTMTGAARGYASAEMHRQMAAAQAEMTRQMMDFWSGKAVTSPSRRKKRRR</sequence>
<accession>A0ABU1NKM7</accession>
<evidence type="ECO:0000313" key="2">
    <source>
        <dbReference type="Proteomes" id="UP001184230"/>
    </source>
</evidence>
<dbReference type="EMBL" id="JAVDRF010000013">
    <property type="protein sequence ID" value="MDR6538999.1"/>
    <property type="molecule type" value="Genomic_DNA"/>
</dbReference>
<dbReference type="Proteomes" id="UP001184230">
    <property type="component" value="Unassembled WGS sequence"/>
</dbReference>
<protein>
    <recommendedName>
        <fullName evidence="3">Phasin protein</fullName>
    </recommendedName>
</protein>
<keyword evidence="2" id="KW-1185">Reference proteome</keyword>
<reference evidence="1 2" key="1">
    <citation type="submission" date="2023-07" db="EMBL/GenBank/DDBJ databases">
        <title>Sorghum-associated microbial communities from plants grown in Nebraska, USA.</title>
        <authorList>
            <person name="Schachtman D."/>
        </authorList>
    </citation>
    <scope>NUCLEOTIDE SEQUENCE [LARGE SCALE GENOMIC DNA]</scope>
    <source>
        <strain evidence="1 2">DS1781</strain>
    </source>
</reference>
<organism evidence="1 2">
    <name type="scientific">Variovorax soli</name>
    <dbReference type="NCBI Taxonomy" id="376815"/>
    <lineage>
        <taxon>Bacteria</taxon>
        <taxon>Pseudomonadati</taxon>
        <taxon>Pseudomonadota</taxon>
        <taxon>Betaproteobacteria</taxon>
        <taxon>Burkholderiales</taxon>
        <taxon>Comamonadaceae</taxon>
        <taxon>Variovorax</taxon>
    </lineage>
</organism>
<proteinExistence type="predicted"/>
<name>A0ABU1NKM7_9BURK</name>
<gene>
    <name evidence="1" type="ORF">J2739_004794</name>
</gene>
<evidence type="ECO:0000313" key="1">
    <source>
        <dbReference type="EMBL" id="MDR6538999.1"/>
    </source>
</evidence>
<comment type="caution">
    <text evidence="1">The sequence shown here is derived from an EMBL/GenBank/DDBJ whole genome shotgun (WGS) entry which is preliminary data.</text>
</comment>
<dbReference type="RefSeq" id="WP_309906322.1">
    <property type="nucleotide sequence ID" value="NZ_JAVDRF010000013.1"/>
</dbReference>
<evidence type="ECO:0008006" key="3">
    <source>
        <dbReference type="Google" id="ProtNLM"/>
    </source>
</evidence>